<proteinExistence type="predicted"/>
<name>A0A9W9IKA5_9EURO</name>
<keyword evidence="3" id="KW-1185">Reference proteome</keyword>
<dbReference type="Proteomes" id="UP001146351">
    <property type="component" value="Unassembled WGS sequence"/>
</dbReference>
<evidence type="ECO:0000313" key="2">
    <source>
        <dbReference type="EMBL" id="KAJ5179359.1"/>
    </source>
</evidence>
<accession>A0A9W9IKA5</accession>
<evidence type="ECO:0000313" key="3">
    <source>
        <dbReference type="Proteomes" id="UP001146351"/>
    </source>
</evidence>
<reference evidence="2" key="1">
    <citation type="submission" date="2022-11" db="EMBL/GenBank/DDBJ databases">
        <authorList>
            <person name="Petersen C."/>
        </authorList>
    </citation>
    <scope>NUCLEOTIDE SEQUENCE</scope>
    <source>
        <strain evidence="2">IBT 21917</strain>
    </source>
</reference>
<organism evidence="2 3">
    <name type="scientific">Penicillium capsulatum</name>
    <dbReference type="NCBI Taxonomy" id="69766"/>
    <lineage>
        <taxon>Eukaryota</taxon>
        <taxon>Fungi</taxon>
        <taxon>Dikarya</taxon>
        <taxon>Ascomycota</taxon>
        <taxon>Pezizomycotina</taxon>
        <taxon>Eurotiomycetes</taxon>
        <taxon>Eurotiomycetidae</taxon>
        <taxon>Eurotiales</taxon>
        <taxon>Aspergillaceae</taxon>
        <taxon>Penicillium</taxon>
    </lineage>
</organism>
<reference evidence="2" key="2">
    <citation type="journal article" date="2023" name="IMA Fungus">
        <title>Comparative genomic study of the Penicillium genus elucidates a diverse pangenome and 15 lateral gene transfer events.</title>
        <authorList>
            <person name="Petersen C."/>
            <person name="Sorensen T."/>
            <person name="Nielsen M.R."/>
            <person name="Sondergaard T.E."/>
            <person name="Sorensen J.L."/>
            <person name="Fitzpatrick D.A."/>
            <person name="Frisvad J.C."/>
            <person name="Nielsen K.L."/>
        </authorList>
    </citation>
    <scope>NUCLEOTIDE SEQUENCE</scope>
    <source>
        <strain evidence="2">IBT 21917</strain>
    </source>
</reference>
<dbReference type="EMBL" id="JAPQKO010000002">
    <property type="protein sequence ID" value="KAJ5179359.1"/>
    <property type="molecule type" value="Genomic_DNA"/>
</dbReference>
<comment type="caution">
    <text evidence="2">The sequence shown here is derived from an EMBL/GenBank/DDBJ whole genome shotgun (WGS) entry which is preliminary data.</text>
</comment>
<gene>
    <name evidence="2" type="ORF">N7492_002569</name>
</gene>
<feature type="region of interest" description="Disordered" evidence="1">
    <location>
        <begin position="1"/>
        <end position="41"/>
    </location>
</feature>
<protein>
    <submittedName>
        <fullName evidence="2">Uncharacterized protein</fullName>
    </submittedName>
</protein>
<evidence type="ECO:0000256" key="1">
    <source>
        <dbReference type="SAM" id="MobiDB-lite"/>
    </source>
</evidence>
<feature type="compositionally biased region" description="Basic and acidic residues" evidence="1">
    <location>
        <begin position="1"/>
        <end position="15"/>
    </location>
</feature>
<dbReference type="AlphaFoldDB" id="A0A9W9IKA5"/>
<sequence>MEKKFADRLSDKPSEESLQPILLSDMDDDAGDYSNTQSSVQSAMTTDLDAFDLLTELVPKQQKRIRDELVADYSTLVGKYQALEEQSRAKLRRSEF</sequence>